<evidence type="ECO:0000313" key="2">
    <source>
        <dbReference type="EMBL" id="MFC3760717.1"/>
    </source>
</evidence>
<feature type="chain" id="PRO_5047145692" description="Secreted protein" evidence="1">
    <location>
        <begin position="27"/>
        <end position="124"/>
    </location>
</feature>
<sequence length="124" mass="13290">MKRSRILAALAVATVAVLANALPATAADDPPGTSDECSFVWATVDPIGDGWYFGDARLNCPVATDLGWRWELDGREIERAADGRRGPGEVPIFDDIEVHGTPGQELCFFPTAWGNDRGSACLTI</sequence>
<reference evidence="3" key="1">
    <citation type="journal article" date="2019" name="Int. J. Syst. Evol. Microbiol.">
        <title>The Global Catalogue of Microorganisms (GCM) 10K type strain sequencing project: providing services to taxonomists for standard genome sequencing and annotation.</title>
        <authorList>
            <consortium name="The Broad Institute Genomics Platform"/>
            <consortium name="The Broad Institute Genome Sequencing Center for Infectious Disease"/>
            <person name="Wu L."/>
            <person name="Ma J."/>
        </authorList>
    </citation>
    <scope>NUCLEOTIDE SEQUENCE [LARGE SCALE GENOMIC DNA]</scope>
    <source>
        <strain evidence="3">CGMCC 4.7241</strain>
    </source>
</reference>
<organism evidence="2 3">
    <name type="scientific">Tenggerimyces flavus</name>
    <dbReference type="NCBI Taxonomy" id="1708749"/>
    <lineage>
        <taxon>Bacteria</taxon>
        <taxon>Bacillati</taxon>
        <taxon>Actinomycetota</taxon>
        <taxon>Actinomycetes</taxon>
        <taxon>Propionibacteriales</taxon>
        <taxon>Nocardioidaceae</taxon>
        <taxon>Tenggerimyces</taxon>
    </lineage>
</organism>
<comment type="caution">
    <text evidence="2">The sequence shown here is derived from an EMBL/GenBank/DDBJ whole genome shotgun (WGS) entry which is preliminary data.</text>
</comment>
<proteinExistence type="predicted"/>
<protein>
    <recommendedName>
        <fullName evidence="4">Secreted protein</fullName>
    </recommendedName>
</protein>
<accession>A0ABV7Y7D3</accession>
<evidence type="ECO:0008006" key="4">
    <source>
        <dbReference type="Google" id="ProtNLM"/>
    </source>
</evidence>
<gene>
    <name evidence="2" type="ORF">ACFOUW_07695</name>
</gene>
<dbReference type="RefSeq" id="WP_205116970.1">
    <property type="nucleotide sequence ID" value="NZ_JAFBCM010000001.1"/>
</dbReference>
<dbReference type="Proteomes" id="UP001595699">
    <property type="component" value="Unassembled WGS sequence"/>
</dbReference>
<name>A0ABV7Y7D3_9ACTN</name>
<keyword evidence="1" id="KW-0732">Signal</keyword>
<keyword evidence="3" id="KW-1185">Reference proteome</keyword>
<evidence type="ECO:0000313" key="3">
    <source>
        <dbReference type="Proteomes" id="UP001595699"/>
    </source>
</evidence>
<dbReference type="EMBL" id="JBHRZH010000006">
    <property type="protein sequence ID" value="MFC3760717.1"/>
    <property type="molecule type" value="Genomic_DNA"/>
</dbReference>
<feature type="signal peptide" evidence="1">
    <location>
        <begin position="1"/>
        <end position="26"/>
    </location>
</feature>
<evidence type="ECO:0000256" key="1">
    <source>
        <dbReference type="SAM" id="SignalP"/>
    </source>
</evidence>